<protein>
    <submittedName>
        <fullName evidence="2">Uncharacterized protein</fullName>
    </submittedName>
</protein>
<proteinExistence type="predicted"/>
<evidence type="ECO:0000256" key="1">
    <source>
        <dbReference type="SAM" id="MobiDB-lite"/>
    </source>
</evidence>
<dbReference type="AlphaFoldDB" id="A0AAN9SRH9"/>
<feature type="region of interest" description="Disordered" evidence="1">
    <location>
        <begin position="48"/>
        <end position="110"/>
    </location>
</feature>
<gene>
    <name evidence="2" type="ORF">VNO78_05907</name>
</gene>
<evidence type="ECO:0000313" key="3">
    <source>
        <dbReference type="Proteomes" id="UP001386955"/>
    </source>
</evidence>
<sequence>MMTNEDGWTTVVARRSKDVFIPVRRNSAQEKYGFVTFEAVQDVRRFERGDKKDSSIGIGVQEEAKEKSKDPRKKEGFKHPNKEWKEEASKSEERLNKADKRKSNTKNYGVRNSQKTPIVWSLSVMETRRWTWVRCQGISMHGWSERFFQFLAGKMGTFINYGFEDDTESEARHSQSTCGVEEWEGGVKRSLRVKKMKVEGKNSQMDNLEWALMDCEANEAHDQHDHVQLTVEELNDNVHREVNMQLIRSRSSSPCGKINPQRKKSNTLVV</sequence>
<evidence type="ECO:0000313" key="2">
    <source>
        <dbReference type="EMBL" id="KAK7404878.1"/>
    </source>
</evidence>
<feature type="compositionally biased region" description="Basic residues" evidence="1">
    <location>
        <begin position="260"/>
        <end position="270"/>
    </location>
</feature>
<accession>A0AAN9SRH9</accession>
<dbReference type="EMBL" id="JAYMYS010000002">
    <property type="protein sequence ID" value="KAK7404878.1"/>
    <property type="molecule type" value="Genomic_DNA"/>
</dbReference>
<feature type="compositionally biased region" description="Basic and acidic residues" evidence="1">
    <location>
        <begin position="62"/>
        <end position="102"/>
    </location>
</feature>
<dbReference type="Proteomes" id="UP001386955">
    <property type="component" value="Unassembled WGS sequence"/>
</dbReference>
<feature type="region of interest" description="Disordered" evidence="1">
    <location>
        <begin position="249"/>
        <end position="270"/>
    </location>
</feature>
<name>A0AAN9SRH9_PSOTE</name>
<comment type="caution">
    <text evidence="2">The sequence shown here is derived from an EMBL/GenBank/DDBJ whole genome shotgun (WGS) entry which is preliminary data.</text>
</comment>
<keyword evidence="3" id="KW-1185">Reference proteome</keyword>
<organism evidence="2 3">
    <name type="scientific">Psophocarpus tetragonolobus</name>
    <name type="common">Winged bean</name>
    <name type="synonym">Dolichos tetragonolobus</name>
    <dbReference type="NCBI Taxonomy" id="3891"/>
    <lineage>
        <taxon>Eukaryota</taxon>
        <taxon>Viridiplantae</taxon>
        <taxon>Streptophyta</taxon>
        <taxon>Embryophyta</taxon>
        <taxon>Tracheophyta</taxon>
        <taxon>Spermatophyta</taxon>
        <taxon>Magnoliopsida</taxon>
        <taxon>eudicotyledons</taxon>
        <taxon>Gunneridae</taxon>
        <taxon>Pentapetalae</taxon>
        <taxon>rosids</taxon>
        <taxon>fabids</taxon>
        <taxon>Fabales</taxon>
        <taxon>Fabaceae</taxon>
        <taxon>Papilionoideae</taxon>
        <taxon>50 kb inversion clade</taxon>
        <taxon>NPAAA clade</taxon>
        <taxon>indigoferoid/millettioid clade</taxon>
        <taxon>Phaseoleae</taxon>
        <taxon>Psophocarpus</taxon>
    </lineage>
</organism>
<reference evidence="2 3" key="1">
    <citation type="submission" date="2024-01" db="EMBL/GenBank/DDBJ databases">
        <title>The genomes of 5 underutilized Papilionoideae crops provide insights into root nodulation and disease resistanc.</title>
        <authorList>
            <person name="Jiang F."/>
        </authorList>
    </citation>
    <scope>NUCLEOTIDE SEQUENCE [LARGE SCALE GENOMIC DNA]</scope>
    <source>
        <strain evidence="2">DUOXIRENSHENG_FW03</strain>
        <tissue evidence="2">Leaves</tissue>
    </source>
</reference>